<evidence type="ECO:0000313" key="2">
    <source>
        <dbReference type="EMBL" id="MXQ92836.1"/>
    </source>
</evidence>
<evidence type="ECO:0000256" key="1">
    <source>
        <dbReference type="SAM" id="MobiDB-lite"/>
    </source>
</evidence>
<dbReference type="GO" id="GO:0048477">
    <property type="term" value="P:oogenesis"/>
    <property type="evidence" value="ECO:0007669"/>
    <property type="project" value="TreeGrafter"/>
</dbReference>
<dbReference type="PANTHER" id="PTHR35254">
    <property type="entry name" value="STIMULATED BY RETINOIC ACID GENE 8 PROTEIN HOMOLOG"/>
    <property type="match status" value="1"/>
</dbReference>
<dbReference type="GO" id="GO:0090427">
    <property type="term" value="P:activation of meiosis"/>
    <property type="evidence" value="ECO:0007669"/>
    <property type="project" value="TreeGrafter"/>
</dbReference>
<name>A0A6B0RYB1_9CETA</name>
<comment type="caution">
    <text evidence="2">The sequence shown here is derived from an EMBL/GenBank/DDBJ whole genome shotgun (WGS) entry which is preliminary data.</text>
</comment>
<feature type="region of interest" description="Disordered" evidence="1">
    <location>
        <begin position="108"/>
        <end position="128"/>
    </location>
</feature>
<organism evidence="2 3">
    <name type="scientific">Bos mutus</name>
    <name type="common">wild yak</name>
    <dbReference type="NCBI Taxonomy" id="72004"/>
    <lineage>
        <taxon>Eukaryota</taxon>
        <taxon>Metazoa</taxon>
        <taxon>Chordata</taxon>
        <taxon>Craniata</taxon>
        <taxon>Vertebrata</taxon>
        <taxon>Euteleostomi</taxon>
        <taxon>Mammalia</taxon>
        <taxon>Eutheria</taxon>
        <taxon>Laurasiatheria</taxon>
        <taxon>Artiodactyla</taxon>
        <taxon>Ruminantia</taxon>
        <taxon>Pecora</taxon>
        <taxon>Bovidae</taxon>
        <taxon>Bovinae</taxon>
        <taxon>Bos</taxon>
    </lineage>
</organism>
<sequence length="128" mass="13815">MEKISQSAKILFEDAFDVASFLDKSEAPGTSSPRVPDAPKDQAILFEEAFDVASFLDKSEAPGTSSPSSSLAVCNSKNPEDKFQLYVQNVDFFKGFCCVNTQFKQGVPDAPKDQAVSLSRTGWPGSVP</sequence>
<protein>
    <submittedName>
        <fullName evidence="2">Uncharacterized protein</fullName>
    </submittedName>
</protein>
<dbReference type="GO" id="GO:0005634">
    <property type="term" value="C:nucleus"/>
    <property type="evidence" value="ECO:0007669"/>
    <property type="project" value="TreeGrafter"/>
</dbReference>
<evidence type="ECO:0000313" key="3">
    <source>
        <dbReference type="Proteomes" id="UP000322234"/>
    </source>
</evidence>
<gene>
    <name evidence="2" type="ORF">E5288_WYG002882</name>
</gene>
<dbReference type="EMBL" id="VBQZ03000087">
    <property type="protein sequence ID" value="MXQ92836.1"/>
    <property type="molecule type" value="Genomic_DNA"/>
</dbReference>
<dbReference type="Proteomes" id="UP000322234">
    <property type="component" value="Unassembled WGS sequence"/>
</dbReference>
<dbReference type="InterPro" id="IPR033537">
    <property type="entry name" value="Stra8"/>
</dbReference>
<reference evidence="2" key="1">
    <citation type="submission" date="2019-10" db="EMBL/GenBank/DDBJ databases">
        <title>The sequence and de novo assembly of the wild yak genome.</title>
        <authorList>
            <person name="Liu Y."/>
        </authorList>
    </citation>
    <scope>NUCLEOTIDE SEQUENCE [LARGE SCALE GENOMIC DNA]</scope>
    <source>
        <strain evidence="2">WY2019</strain>
    </source>
</reference>
<dbReference type="GO" id="GO:0007283">
    <property type="term" value="P:spermatogenesis"/>
    <property type="evidence" value="ECO:0007669"/>
    <property type="project" value="TreeGrafter"/>
</dbReference>
<dbReference type="AlphaFoldDB" id="A0A6B0RYB1"/>
<dbReference type="GO" id="GO:0051321">
    <property type="term" value="P:meiotic cell cycle"/>
    <property type="evidence" value="ECO:0007669"/>
    <property type="project" value="InterPro"/>
</dbReference>
<dbReference type="PANTHER" id="PTHR35254:SF1">
    <property type="entry name" value="STIMULATED BY RETINOIC ACID GENE 8 PROTEIN HOMOLOG"/>
    <property type="match status" value="1"/>
</dbReference>
<keyword evidence="3" id="KW-1185">Reference proteome</keyword>
<proteinExistence type="predicted"/>
<accession>A0A6B0RYB1</accession>
<dbReference type="GO" id="GO:0071300">
    <property type="term" value="P:cellular response to retinoic acid"/>
    <property type="evidence" value="ECO:0007669"/>
    <property type="project" value="InterPro"/>
</dbReference>